<dbReference type="EMBL" id="JBBLXS010000448">
    <property type="protein sequence ID" value="MEK0187823.1"/>
    <property type="molecule type" value="Genomic_DNA"/>
</dbReference>
<protein>
    <recommendedName>
        <fullName evidence="3">Addiction module component</fullName>
    </recommendedName>
</protein>
<accession>A0ABU8YUD5</accession>
<name>A0ABU8YUD5_9CYAN</name>
<dbReference type="Proteomes" id="UP001384579">
    <property type="component" value="Unassembled WGS sequence"/>
</dbReference>
<organism evidence="1 2">
    <name type="scientific">Microcoleus anatoxicus PTRS2</name>
    <dbReference type="NCBI Taxonomy" id="2705321"/>
    <lineage>
        <taxon>Bacteria</taxon>
        <taxon>Bacillati</taxon>
        <taxon>Cyanobacteriota</taxon>
        <taxon>Cyanophyceae</taxon>
        <taxon>Oscillatoriophycideae</taxon>
        <taxon>Oscillatoriales</taxon>
        <taxon>Microcoleaceae</taxon>
        <taxon>Microcoleus</taxon>
        <taxon>Microcoleus anatoxicus</taxon>
    </lineage>
</organism>
<evidence type="ECO:0000313" key="2">
    <source>
        <dbReference type="Proteomes" id="UP001384579"/>
    </source>
</evidence>
<comment type="caution">
    <text evidence="1">The sequence shown here is derived from an EMBL/GenBank/DDBJ whole genome shotgun (WGS) entry which is preliminary data.</text>
</comment>
<evidence type="ECO:0008006" key="3">
    <source>
        <dbReference type="Google" id="ProtNLM"/>
    </source>
</evidence>
<evidence type="ECO:0000313" key="1">
    <source>
        <dbReference type="EMBL" id="MEK0187823.1"/>
    </source>
</evidence>
<keyword evidence="2" id="KW-1185">Reference proteome</keyword>
<proteinExistence type="predicted"/>
<dbReference type="RefSeq" id="WP_194062328.1">
    <property type="nucleotide sequence ID" value="NZ_JBBLXS010000448.1"/>
</dbReference>
<sequence>MQTSTFDSILDEIETLSIDEQTALLVIMHRRLSDRRRTEIAANIAQGKQDYQSGKVFRGTVNEAIAELNR</sequence>
<reference evidence="1 2" key="1">
    <citation type="journal article" date="2020" name="Harmful Algae">
        <title>Molecular and morphological characterization of a novel dihydroanatoxin-a producing Microcoleus species (cyanobacteria) from the Russian River, California, USA.</title>
        <authorList>
            <person name="Conklin K.Y."/>
            <person name="Stancheva R."/>
            <person name="Otten T.G."/>
            <person name="Fadness R."/>
            <person name="Boyer G.L."/>
            <person name="Read B."/>
            <person name="Zhang X."/>
            <person name="Sheath R.G."/>
        </authorList>
    </citation>
    <scope>NUCLEOTIDE SEQUENCE [LARGE SCALE GENOMIC DNA]</scope>
    <source>
        <strain evidence="1 2">PTRS2</strain>
    </source>
</reference>
<gene>
    <name evidence="1" type="ORF">WMG39_23720</name>
</gene>